<proteinExistence type="inferred from homology"/>
<reference evidence="4 5" key="1">
    <citation type="submission" date="2021-04" db="EMBL/GenBank/DDBJ databases">
        <authorList>
            <person name="Ivanova A."/>
        </authorList>
    </citation>
    <scope>NUCLEOTIDE SEQUENCE [LARGE SCALE GENOMIC DNA]</scope>
    <source>
        <strain evidence="4 5">G18</strain>
    </source>
</reference>
<dbReference type="NCBIfam" id="NF033546">
    <property type="entry name" value="transpos_IS21"/>
    <property type="match status" value="1"/>
</dbReference>
<dbReference type="PANTHER" id="PTHR35004">
    <property type="entry name" value="TRANSPOSASE RV3428C-RELATED"/>
    <property type="match status" value="1"/>
</dbReference>
<organism evidence="4 5">
    <name type="scientific">Gemmata palustris</name>
    <dbReference type="NCBI Taxonomy" id="2822762"/>
    <lineage>
        <taxon>Bacteria</taxon>
        <taxon>Pseudomonadati</taxon>
        <taxon>Planctomycetota</taxon>
        <taxon>Planctomycetia</taxon>
        <taxon>Gemmatales</taxon>
        <taxon>Gemmataceae</taxon>
        <taxon>Gemmata</taxon>
    </lineage>
</organism>
<name>A0ABS5BQ96_9BACT</name>
<feature type="domain" description="Integrase catalytic" evidence="3">
    <location>
        <begin position="120"/>
        <end position="248"/>
    </location>
</feature>
<evidence type="ECO:0000259" key="3">
    <source>
        <dbReference type="PROSITE" id="PS50994"/>
    </source>
</evidence>
<dbReference type="InterPro" id="IPR001584">
    <property type="entry name" value="Integrase_cat-core"/>
</dbReference>
<evidence type="ECO:0000313" key="4">
    <source>
        <dbReference type="EMBL" id="MBP3955617.1"/>
    </source>
</evidence>
<comment type="caution">
    <text evidence="4">The sequence shown here is derived from an EMBL/GenBank/DDBJ whole genome shotgun (WGS) entry which is preliminary data.</text>
</comment>
<comment type="similarity">
    <text evidence="1">Belongs to the transposase IS21/IS408/IS1162 family.</text>
</comment>
<dbReference type="Proteomes" id="UP000676565">
    <property type="component" value="Unassembled WGS sequence"/>
</dbReference>
<dbReference type="EMBL" id="JAGKQQ010000001">
    <property type="protein sequence ID" value="MBP3955617.1"/>
    <property type="molecule type" value="Genomic_DNA"/>
</dbReference>
<feature type="compositionally biased region" description="Basic and acidic residues" evidence="2">
    <location>
        <begin position="525"/>
        <end position="535"/>
    </location>
</feature>
<accession>A0ABS5BQ96</accession>
<dbReference type="SUPFAM" id="SSF53098">
    <property type="entry name" value="Ribonuclease H-like"/>
    <property type="match status" value="1"/>
</dbReference>
<evidence type="ECO:0000313" key="5">
    <source>
        <dbReference type="Proteomes" id="UP000676565"/>
    </source>
</evidence>
<gene>
    <name evidence="4" type="primary">istA</name>
    <name evidence="4" type="ORF">J8F10_10025</name>
</gene>
<dbReference type="PANTHER" id="PTHR35004:SF7">
    <property type="entry name" value="INTEGRASE PROTEIN"/>
    <property type="match status" value="1"/>
</dbReference>
<dbReference type="Pfam" id="PF00665">
    <property type="entry name" value="rve"/>
    <property type="match status" value="1"/>
</dbReference>
<sequence length="535" mass="59415">MLTVDDYAQIREARRDGLTIRELAVRFGRSPKTVLKALADPQPRPYTRTAVRSAPVFDPFRAIVDDILVADRTAPPKQRHTATQIFRRLVAEHGYTGSYHPIQRHLKQHRLDRRETFIPLAHPPGRRAEADFGHIHADFPDGRRLVPVLVVTWSYSNCPFALALPTERTEAVLQGLVEAFAFFGCVPRELWWDNPRTVALRIHKGRERTPHPQYAALASHYTFAPRFCMPATPTEKPRVEKRVQDLERQWATPVPRVGALGELNAHLLRQCLAARERTCGDNTSSVATRFEHDRAAALAAPARAFDPCVIQPGQADKYQTVPFDRNRYSVPRRWAFRTVSVKGYVDRVEVVGDGATVAAHARCYRTGQKVLDPLHFLGTLEKKPAALDHAPVYRDWQLPAAFAALRAALVARLGSCIGNRHYIRVLQLLANHTVDHMEGVLAGCLSRGELDAATITGAARRGTLDAPSISDRASSLALATVTVRPTDLAQFDRLLSRSSCEGDADVRRDDPAVAQGQLEATEAADDARRVGEAGP</sequence>
<evidence type="ECO:0000256" key="1">
    <source>
        <dbReference type="ARBA" id="ARBA00009277"/>
    </source>
</evidence>
<dbReference type="InterPro" id="IPR054353">
    <property type="entry name" value="IstA-like_C"/>
</dbReference>
<feature type="region of interest" description="Disordered" evidence="2">
    <location>
        <begin position="500"/>
        <end position="535"/>
    </location>
</feature>
<dbReference type="Gene3D" id="3.30.420.10">
    <property type="entry name" value="Ribonuclease H-like superfamily/Ribonuclease H"/>
    <property type="match status" value="1"/>
</dbReference>
<keyword evidence="5" id="KW-1185">Reference proteome</keyword>
<evidence type="ECO:0000256" key="2">
    <source>
        <dbReference type="SAM" id="MobiDB-lite"/>
    </source>
</evidence>
<protein>
    <submittedName>
        <fullName evidence="4">IS21 family transposase</fullName>
    </submittedName>
</protein>
<dbReference type="RefSeq" id="WP_210653689.1">
    <property type="nucleotide sequence ID" value="NZ_JAGKQQ010000001.1"/>
</dbReference>
<dbReference type="InterPro" id="IPR012337">
    <property type="entry name" value="RNaseH-like_sf"/>
</dbReference>
<dbReference type="InterPro" id="IPR036397">
    <property type="entry name" value="RNaseH_sf"/>
</dbReference>
<dbReference type="Pfam" id="PF22483">
    <property type="entry name" value="Mu-transpos_C_2"/>
    <property type="match status" value="1"/>
</dbReference>
<dbReference type="PROSITE" id="PS50994">
    <property type="entry name" value="INTEGRASE"/>
    <property type="match status" value="1"/>
</dbReference>
<dbReference type="Gene3D" id="1.10.10.60">
    <property type="entry name" value="Homeodomain-like"/>
    <property type="match status" value="1"/>
</dbReference>